<protein>
    <recommendedName>
        <fullName evidence="6">Pseudouridylate synthase RPUSD2</fullName>
    </recommendedName>
    <alternativeName>
        <fullName evidence="7">RNA pseudouridylate synthase domain-containing protein 2</fullName>
    </alternativeName>
</protein>
<evidence type="ECO:0000256" key="4">
    <source>
        <dbReference type="ARBA" id="ARBA00023235"/>
    </source>
</evidence>
<evidence type="ECO:0000256" key="5">
    <source>
        <dbReference type="ARBA" id="ARBA00057241"/>
    </source>
</evidence>
<reference evidence="10" key="1">
    <citation type="submission" date="2020-11" db="EMBL/GenBank/DDBJ databases">
        <authorList>
            <person name="Tran Van P."/>
        </authorList>
    </citation>
    <scope>NUCLEOTIDE SEQUENCE</scope>
</reference>
<dbReference type="InterPro" id="IPR006225">
    <property type="entry name" value="PsdUridine_synth_RluC/D"/>
</dbReference>
<evidence type="ECO:0000259" key="9">
    <source>
        <dbReference type="Pfam" id="PF00849"/>
    </source>
</evidence>
<comment type="similarity">
    <text evidence="1">Belongs to the pseudouridine synthase RluA family.</text>
</comment>
<keyword evidence="2" id="KW-0597">Phosphoprotein</keyword>
<dbReference type="AlphaFoldDB" id="A0A7R8XLP4"/>
<evidence type="ECO:0000256" key="2">
    <source>
        <dbReference type="ARBA" id="ARBA00022553"/>
    </source>
</evidence>
<dbReference type="GO" id="GO:0000455">
    <property type="term" value="P:enzyme-directed rRNA pseudouridine synthesis"/>
    <property type="evidence" value="ECO:0007669"/>
    <property type="project" value="TreeGrafter"/>
</dbReference>
<dbReference type="InterPro" id="IPR020103">
    <property type="entry name" value="PsdUridine_synth_cat_dom_sf"/>
</dbReference>
<evidence type="ECO:0000256" key="6">
    <source>
        <dbReference type="ARBA" id="ARBA00072682"/>
    </source>
</evidence>
<dbReference type="GO" id="GO:0009982">
    <property type="term" value="F:pseudouridine synthase activity"/>
    <property type="evidence" value="ECO:0007669"/>
    <property type="project" value="InterPro"/>
</dbReference>
<gene>
    <name evidence="10" type="ORF">DSTB1V02_LOCUS8210</name>
</gene>
<dbReference type="FunFam" id="3.30.2350.10:FF:000010">
    <property type="entry name" value="RNA pseudouridine synthase domain-containing 2"/>
    <property type="match status" value="1"/>
</dbReference>
<dbReference type="SUPFAM" id="SSF55120">
    <property type="entry name" value="Pseudouridine synthase"/>
    <property type="match status" value="1"/>
</dbReference>
<dbReference type="Pfam" id="PF00849">
    <property type="entry name" value="PseudoU_synth_2"/>
    <property type="match status" value="1"/>
</dbReference>
<evidence type="ECO:0000256" key="3">
    <source>
        <dbReference type="ARBA" id="ARBA00022664"/>
    </source>
</evidence>
<dbReference type="PANTHER" id="PTHR21600:SF40">
    <property type="entry name" value="PSEUDOURIDYLATE SYNTHASE RPUSD2"/>
    <property type="match status" value="1"/>
</dbReference>
<organism evidence="10">
    <name type="scientific">Darwinula stevensoni</name>
    <dbReference type="NCBI Taxonomy" id="69355"/>
    <lineage>
        <taxon>Eukaryota</taxon>
        <taxon>Metazoa</taxon>
        <taxon>Ecdysozoa</taxon>
        <taxon>Arthropoda</taxon>
        <taxon>Crustacea</taxon>
        <taxon>Oligostraca</taxon>
        <taxon>Ostracoda</taxon>
        <taxon>Podocopa</taxon>
        <taxon>Podocopida</taxon>
        <taxon>Darwinulocopina</taxon>
        <taxon>Darwinuloidea</taxon>
        <taxon>Darwinulidae</taxon>
        <taxon>Darwinula</taxon>
    </lineage>
</organism>
<keyword evidence="4" id="KW-0413">Isomerase</keyword>
<dbReference type="PANTHER" id="PTHR21600">
    <property type="entry name" value="MITOCHONDRIAL RNA PSEUDOURIDINE SYNTHASE"/>
    <property type="match status" value="1"/>
</dbReference>
<keyword evidence="11" id="KW-1185">Reference proteome</keyword>
<dbReference type="EMBL" id="LR901343">
    <property type="protein sequence ID" value="CAD7248397.1"/>
    <property type="molecule type" value="Genomic_DNA"/>
</dbReference>
<keyword evidence="3" id="KW-0507">mRNA processing</keyword>
<dbReference type="InterPro" id="IPR050188">
    <property type="entry name" value="RluA_PseudoU_synthase"/>
</dbReference>
<dbReference type="OrthoDB" id="424794at2759"/>
<dbReference type="GO" id="GO:0006397">
    <property type="term" value="P:mRNA processing"/>
    <property type="evidence" value="ECO:0007669"/>
    <property type="project" value="UniProtKB-KW"/>
</dbReference>
<accession>A0A7R8XLP4</accession>
<dbReference type="EMBL" id="CAJPEV010001826">
    <property type="protein sequence ID" value="CAG0894503.1"/>
    <property type="molecule type" value="Genomic_DNA"/>
</dbReference>
<evidence type="ECO:0000256" key="1">
    <source>
        <dbReference type="ARBA" id="ARBA00010876"/>
    </source>
</evidence>
<proteinExistence type="inferred from homology"/>
<feature type="active site" evidence="8">
    <location>
        <position position="270"/>
    </location>
</feature>
<name>A0A7R8XLP4_9CRUS</name>
<dbReference type="PROSITE" id="PS01129">
    <property type="entry name" value="PSI_RLU"/>
    <property type="match status" value="1"/>
</dbReference>
<evidence type="ECO:0000313" key="11">
    <source>
        <dbReference type="Proteomes" id="UP000677054"/>
    </source>
</evidence>
<evidence type="ECO:0000313" key="10">
    <source>
        <dbReference type="EMBL" id="CAD7248397.1"/>
    </source>
</evidence>
<dbReference type="InterPro" id="IPR006145">
    <property type="entry name" value="PsdUridine_synth_RsuA/RluA"/>
</dbReference>
<dbReference type="Gene3D" id="3.30.2350.10">
    <property type="entry name" value="Pseudouridine synthase"/>
    <property type="match status" value="1"/>
</dbReference>
<dbReference type="GO" id="GO:0003723">
    <property type="term" value="F:RNA binding"/>
    <property type="evidence" value="ECO:0007669"/>
    <property type="project" value="InterPro"/>
</dbReference>
<feature type="domain" description="Pseudouridine synthase RsuA/RluA-like" evidence="9">
    <location>
        <begin position="227"/>
        <end position="373"/>
    </location>
</feature>
<dbReference type="Proteomes" id="UP000677054">
    <property type="component" value="Unassembled WGS sequence"/>
</dbReference>
<evidence type="ECO:0000256" key="7">
    <source>
        <dbReference type="ARBA" id="ARBA00080257"/>
    </source>
</evidence>
<dbReference type="NCBIfam" id="TIGR00005">
    <property type="entry name" value="rluA_subfam"/>
    <property type="match status" value="1"/>
</dbReference>
<evidence type="ECO:0000256" key="8">
    <source>
        <dbReference type="PIRSR" id="PIRSR606225-1"/>
    </source>
</evidence>
<dbReference type="InterPro" id="IPR006224">
    <property type="entry name" value="PsdUridine_synth_RluA-like_CS"/>
</dbReference>
<dbReference type="CDD" id="cd02557">
    <property type="entry name" value="PseudoU_synth_ScRIB2"/>
    <property type="match status" value="1"/>
</dbReference>
<sequence length="543" mass="62001">MLLLLFPRWSQKKLVRLVRGMAASKDFCSIGVQTGADTNEDEGISNSSSTSNQVYLLSSSLAETRELSQANPKISGPCGVKRFKDDQGRSVSIEFLEDKRKSKKRSTMNTRVLKFRRPGMNMDRYYETDYYFENGLRKVYPYFFTFTSFAKERWMGRTIIDIFESEFRLLPRETYEKFIELGRVTVNYEPVGLEYVIKGNDLMANTIHRHEVPVTAAPLKIVHSDENLIVIDKPSSIPIHPCGRYRHNSVMWILAKDHGLTSLHTLHRLDRLTSGLLLIARHANIARSFEVQLRNRELVKEYICRVDGCFPEEPVICKEPIECISFKIGVSKVSSSGKLCMTEFQRLSWNGKTSVVLCRPRTGRMHQIRVHLQYLGYPIVNDPLYNSDAFGPEKGKGGCTIKTNAELLADLIKVHNVENWLSYKPHQPLDHASLGENEFCPPAQSTSPPRTANLILLSGEKGWGQASRGVQVNGDDTKDGPISEKSFDPDKITFDPYCPECRVDYKDPAPSDLIMYLHAWRYKGADWEYETELPDWAHSDWQG</sequence>
<comment type="function">
    <text evidence="5">Pseudouridine synthase that catalyzes pseudouridylation of mRNAs.</text>
</comment>